<keyword evidence="3" id="KW-1185">Reference proteome</keyword>
<evidence type="ECO:0000313" key="3">
    <source>
        <dbReference type="Proteomes" id="UP001178461"/>
    </source>
</evidence>
<evidence type="ECO:0000313" key="2">
    <source>
        <dbReference type="EMBL" id="CAI5772912.1"/>
    </source>
</evidence>
<evidence type="ECO:0000256" key="1">
    <source>
        <dbReference type="SAM" id="MobiDB-lite"/>
    </source>
</evidence>
<dbReference type="Proteomes" id="UP001178461">
    <property type="component" value="Chromosome 4"/>
</dbReference>
<feature type="region of interest" description="Disordered" evidence="1">
    <location>
        <begin position="1"/>
        <end position="53"/>
    </location>
</feature>
<name>A0AA35P5Z3_9SAUR</name>
<dbReference type="EMBL" id="OX395129">
    <property type="protein sequence ID" value="CAI5772912.1"/>
    <property type="molecule type" value="Genomic_DNA"/>
</dbReference>
<gene>
    <name evidence="2" type="ORF">PODLI_1B014476</name>
</gene>
<reference evidence="2" key="1">
    <citation type="submission" date="2022-12" db="EMBL/GenBank/DDBJ databases">
        <authorList>
            <person name="Alioto T."/>
            <person name="Alioto T."/>
            <person name="Gomez Garrido J."/>
        </authorList>
    </citation>
    <scope>NUCLEOTIDE SEQUENCE</scope>
</reference>
<dbReference type="AlphaFoldDB" id="A0AA35P5Z3"/>
<sequence length="198" mass="22118">MPATLRKQRQRCRCSRRGPRSLGAQKSERAGFGMPATLPKQPQSCRSSRRGPRRLGAMISARPGFGMPATLRKQRQRCRCSRRGPRSLGALISARAGFGMPATLRKQRQCCRCLRRVNNYILLHQKLLVELGIQIQRSPYCPVLPKLTIINGAGQSTAARGTRKCVPANPNFDMRTDQPKVSRDVAQAEHMEEIATVK</sequence>
<organism evidence="2 3">
    <name type="scientific">Podarcis lilfordi</name>
    <name type="common">Lilford's wall lizard</name>
    <dbReference type="NCBI Taxonomy" id="74358"/>
    <lineage>
        <taxon>Eukaryota</taxon>
        <taxon>Metazoa</taxon>
        <taxon>Chordata</taxon>
        <taxon>Craniata</taxon>
        <taxon>Vertebrata</taxon>
        <taxon>Euteleostomi</taxon>
        <taxon>Lepidosauria</taxon>
        <taxon>Squamata</taxon>
        <taxon>Bifurcata</taxon>
        <taxon>Unidentata</taxon>
        <taxon>Episquamata</taxon>
        <taxon>Laterata</taxon>
        <taxon>Lacertibaenia</taxon>
        <taxon>Lacertidae</taxon>
        <taxon>Podarcis</taxon>
    </lineage>
</organism>
<proteinExistence type="predicted"/>
<accession>A0AA35P5Z3</accession>
<protein>
    <submittedName>
        <fullName evidence="2">Uncharacterized protein</fullName>
    </submittedName>
</protein>
<feature type="compositionally biased region" description="Basic residues" evidence="1">
    <location>
        <begin position="1"/>
        <end position="19"/>
    </location>
</feature>